<feature type="compositionally biased region" description="Low complexity" evidence="7">
    <location>
        <begin position="163"/>
        <end position="173"/>
    </location>
</feature>
<accession>A0A814M8Q4</accession>
<reference evidence="8" key="1">
    <citation type="submission" date="2021-02" db="EMBL/GenBank/DDBJ databases">
        <authorList>
            <person name="Nowell W R."/>
        </authorList>
    </citation>
    <scope>NUCLEOTIDE SEQUENCE</scope>
</reference>
<comment type="caution">
    <text evidence="8">The sequence shown here is derived from an EMBL/GenBank/DDBJ whole genome shotgun (WGS) entry which is preliminary data.</text>
</comment>
<keyword evidence="4 6" id="KW-0175">Coiled coil</keyword>
<evidence type="ECO:0000256" key="5">
    <source>
        <dbReference type="ARBA" id="ARBA00023242"/>
    </source>
</evidence>
<evidence type="ECO:0000256" key="1">
    <source>
        <dbReference type="ARBA" id="ARBA00004604"/>
    </source>
</evidence>
<dbReference type="GO" id="GO:0005730">
    <property type="term" value="C:nucleolus"/>
    <property type="evidence" value="ECO:0007669"/>
    <property type="project" value="UniProtKB-SubCell"/>
</dbReference>
<gene>
    <name evidence="8" type="ORF">EDS130_LOCUS18655</name>
    <name evidence="9" type="ORF">XAT740_LOCUS21010</name>
</gene>
<feature type="compositionally biased region" description="Basic residues" evidence="7">
    <location>
        <begin position="183"/>
        <end position="199"/>
    </location>
</feature>
<organism evidence="8 11">
    <name type="scientific">Adineta ricciae</name>
    <name type="common">Rotifer</name>
    <dbReference type="NCBI Taxonomy" id="249248"/>
    <lineage>
        <taxon>Eukaryota</taxon>
        <taxon>Metazoa</taxon>
        <taxon>Spiralia</taxon>
        <taxon>Gnathifera</taxon>
        <taxon>Rotifera</taxon>
        <taxon>Eurotatoria</taxon>
        <taxon>Bdelloidea</taxon>
        <taxon>Adinetida</taxon>
        <taxon>Adinetidae</taxon>
        <taxon>Adineta</taxon>
    </lineage>
</organism>
<evidence type="ECO:0000256" key="6">
    <source>
        <dbReference type="SAM" id="Coils"/>
    </source>
</evidence>
<dbReference type="AlphaFoldDB" id="A0A814M8Q4"/>
<evidence type="ECO:0000313" key="9">
    <source>
        <dbReference type="EMBL" id="CAF1152120.1"/>
    </source>
</evidence>
<evidence type="ECO:0000256" key="4">
    <source>
        <dbReference type="ARBA" id="ARBA00023054"/>
    </source>
</evidence>
<comment type="similarity">
    <text evidence="2">Belongs to the RRP17 family.</text>
</comment>
<dbReference type="PANTHER" id="PTHR14577:SF0">
    <property type="entry name" value="NUCLEOLAR PROTEIN 12"/>
    <property type="match status" value="1"/>
</dbReference>
<dbReference type="OrthoDB" id="551633at2759"/>
<protein>
    <recommendedName>
        <fullName evidence="3">Nucleolar protein 12</fullName>
    </recommendedName>
</protein>
<keyword evidence="10" id="KW-1185">Reference proteome</keyword>
<evidence type="ECO:0000256" key="7">
    <source>
        <dbReference type="SAM" id="MobiDB-lite"/>
    </source>
</evidence>
<proteinExistence type="inferred from homology"/>
<sequence>MDWSILGDQSELEIMDGEEGTPTFLTQRRSKKNRQTKTQLVFDEQARKEYLKGFQKRKQERRERAQKDLEDEIKTDLKNLRQKRRDEMKKRHEALGLLDTVENNTKKRTIELKNHTIEIAEISDELVSNNGLSMGYNQANDDDVNEEGEEHHESSSLKKPKSKTPLSKKMSLLQNMKAPSSMKKGHHPKTKQRRSHVKLGKNGGIQTASKKKRIRR</sequence>
<evidence type="ECO:0000313" key="8">
    <source>
        <dbReference type="EMBL" id="CAF1075235.1"/>
    </source>
</evidence>
<evidence type="ECO:0000313" key="11">
    <source>
        <dbReference type="Proteomes" id="UP000663852"/>
    </source>
</evidence>
<name>A0A814M8Q4_ADIRI</name>
<feature type="region of interest" description="Disordered" evidence="7">
    <location>
        <begin position="133"/>
        <end position="216"/>
    </location>
</feature>
<dbReference type="EMBL" id="CAJNOJ010000087">
    <property type="protein sequence ID" value="CAF1075235.1"/>
    <property type="molecule type" value="Genomic_DNA"/>
</dbReference>
<dbReference type="PANTHER" id="PTHR14577">
    <property type="entry name" value="NUCLEOLAR PROTEIN 12"/>
    <property type="match status" value="1"/>
</dbReference>
<evidence type="ECO:0000256" key="3">
    <source>
        <dbReference type="ARBA" id="ARBA00015520"/>
    </source>
</evidence>
<keyword evidence="5" id="KW-0539">Nucleus</keyword>
<comment type="subcellular location">
    <subcellularLocation>
        <location evidence="1">Nucleus</location>
        <location evidence="1">Nucleolus</location>
    </subcellularLocation>
</comment>
<dbReference type="Proteomes" id="UP000663852">
    <property type="component" value="Unassembled WGS sequence"/>
</dbReference>
<dbReference type="Proteomes" id="UP000663828">
    <property type="component" value="Unassembled WGS sequence"/>
</dbReference>
<dbReference type="EMBL" id="CAJNOR010001491">
    <property type="protein sequence ID" value="CAF1152120.1"/>
    <property type="molecule type" value="Genomic_DNA"/>
</dbReference>
<dbReference type="Pfam" id="PF09805">
    <property type="entry name" value="Nop25"/>
    <property type="match status" value="1"/>
</dbReference>
<feature type="coiled-coil region" evidence="6">
    <location>
        <begin position="55"/>
        <end position="90"/>
    </location>
</feature>
<dbReference type="InterPro" id="IPR019186">
    <property type="entry name" value="Nucleolar_protein_12"/>
</dbReference>
<dbReference type="GO" id="GO:0019843">
    <property type="term" value="F:rRNA binding"/>
    <property type="evidence" value="ECO:0007669"/>
    <property type="project" value="TreeGrafter"/>
</dbReference>
<evidence type="ECO:0000313" key="10">
    <source>
        <dbReference type="Proteomes" id="UP000663828"/>
    </source>
</evidence>
<evidence type="ECO:0000256" key="2">
    <source>
        <dbReference type="ARBA" id="ARBA00007175"/>
    </source>
</evidence>